<feature type="region of interest" description="Disordered" evidence="1">
    <location>
        <begin position="41"/>
        <end position="63"/>
    </location>
</feature>
<gene>
    <name evidence="2" type="ORF">DSM3645_01711</name>
</gene>
<dbReference type="AlphaFoldDB" id="A4A2Y5"/>
<sequence length="63" mass="7025">MQGDLHEQFGSGARALNYVQRVFRLMKSNDLRLASTEIRQQRAVKNQSRIPSGEISSPPIAVA</sequence>
<evidence type="ECO:0000256" key="1">
    <source>
        <dbReference type="SAM" id="MobiDB-lite"/>
    </source>
</evidence>
<accession>A4A2Y5</accession>
<organism evidence="2 3">
    <name type="scientific">Blastopirellula marina DSM 3645</name>
    <dbReference type="NCBI Taxonomy" id="314230"/>
    <lineage>
        <taxon>Bacteria</taxon>
        <taxon>Pseudomonadati</taxon>
        <taxon>Planctomycetota</taxon>
        <taxon>Planctomycetia</taxon>
        <taxon>Pirellulales</taxon>
        <taxon>Pirellulaceae</taxon>
        <taxon>Blastopirellula</taxon>
    </lineage>
</organism>
<evidence type="ECO:0000313" key="2">
    <source>
        <dbReference type="EMBL" id="EAQ76864.1"/>
    </source>
</evidence>
<dbReference type="HOGENOM" id="CLU_2876854_0_0_0"/>
<dbReference type="Proteomes" id="UP000004358">
    <property type="component" value="Unassembled WGS sequence"/>
</dbReference>
<proteinExistence type="predicted"/>
<comment type="caution">
    <text evidence="2">The sequence shown here is derived from an EMBL/GenBank/DDBJ whole genome shotgun (WGS) entry which is preliminary data.</text>
</comment>
<protein>
    <submittedName>
        <fullName evidence="2">Uncharacterized protein</fullName>
    </submittedName>
</protein>
<dbReference type="EMBL" id="AANZ01000056">
    <property type="protein sequence ID" value="EAQ76864.1"/>
    <property type="molecule type" value="Genomic_DNA"/>
</dbReference>
<reference evidence="2 3" key="1">
    <citation type="submission" date="2006-02" db="EMBL/GenBank/DDBJ databases">
        <authorList>
            <person name="Amann R."/>
            <person name="Ferriera S."/>
            <person name="Johnson J."/>
            <person name="Kravitz S."/>
            <person name="Halpern A."/>
            <person name="Remington K."/>
            <person name="Beeson K."/>
            <person name="Tran B."/>
            <person name="Rogers Y.-H."/>
            <person name="Friedman R."/>
            <person name="Venter J.C."/>
        </authorList>
    </citation>
    <scope>NUCLEOTIDE SEQUENCE [LARGE SCALE GENOMIC DNA]</scope>
    <source>
        <strain evidence="2 3">DSM 3645</strain>
    </source>
</reference>
<evidence type="ECO:0000313" key="3">
    <source>
        <dbReference type="Proteomes" id="UP000004358"/>
    </source>
</evidence>
<name>A4A2Y5_9BACT</name>